<accession>A0A3Q0J7D8</accession>
<feature type="region of interest" description="Disordered" evidence="3">
    <location>
        <begin position="499"/>
        <end position="518"/>
    </location>
</feature>
<keyword evidence="1 2" id="KW-0175">Coiled coil</keyword>
<feature type="coiled-coil region" evidence="2">
    <location>
        <begin position="6"/>
        <end position="131"/>
    </location>
</feature>
<dbReference type="RefSeq" id="XP_026682868.1">
    <property type="nucleotide sequence ID" value="XM_026827067.1"/>
</dbReference>
<organism evidence="5 6">
    <name type="scientific">Diaphorina citri</name>
    <name type="common">Asian citrus psyllid</name>
    <dbReference type="NCBI Taxonomy" id="121845"/>
    <lineage>
        <taxon>Eukaryota</taxon>
        <taxon>Metazoa</taxon>
        <taxon>Ecdysozoa</taxon>
        <taxon>Arthropoda</taxon>
        <taxon>Hexapoda</taxon>
        <taxon>Insecta</taxon>
        <taxon>Pterygota</taxon>
        <taxon>Neoptera</taxon>
        <taxon>Paraneoptera</taxon>
        <taxon>Hemiptera</taxon>
        <taxon>Sternorrhyncha</taxon>
        <taxon>Psylloidea</taxon>
        <taxon>Psyllidae</taxon>
        <taxon>Diaphorininae</taxon>
        <taxon>Diaphorina</taxon>
    </lineage>
</organism>
<feature type="coiled-coil region" evidence="2">
    <location>
        <begin position="300"/>
        <end position="327"/>
    </location>
</feature>
<dbReference type="InterPro" id="IPR049270">
    <property type="entry name" value="CFAP58_CC"/>
</dbReference>
<dbReference type="STRING" id="121845.A0A3Q0J7D8"/>
<dbReference type="AlphaFoldDB" id="A0A3Q0J7D8"/>
<name>A0A3Q0J7D8_DIACI</name>
<protein>
    <submittedName>
        <fullName evidence="6">Cilia- and flagella-associated protein 58-like</fullName>
    </submittedName>
</protein>
<dbReference type="GeneID" id="103513994"/>
<dbReference type="PANTHER" id="PTHR32083:SF0">
    <property type="entry name" value="CILIA AND FLAGELLA-ASSOCIATED PROTEIN 58"/>
    <property type="match status" value="1"/>
</dbReference>
<gene>
    <name evidence="6" type="primary">LOC103513994</name>
</gene>
<reference evidence="6" key="1">
    <citation type="submission" date="2025-08" db="UniProtKB">
        <authorList>
            <consortium name="RefSeq"/>
        </authorList>
    </citation>
    <scope>IDENTIFICATION</scope>
</reference>
<evidence type="ECO:0000256" key="2">
    <source>
        <dbReference type="SAM" id="Coils"/>
    </source>
</evidence>
<dbReference type="Proteomes" id="UP000079169">
    <property type="component" value="Unplaced"/>
</dbReference>
<keyword evidence="5" id="KW-1185">Reference proteome</keyword>
<dbReference type="GO" id="GO:0005856">
    <property type="term" value="C:cytoskeleton"/>
    <property type="evidence" value="ECO:0007669"/>
    <property type="project" value="TreeGrafter"/>
</dbReference>
<sequence length="518" mass="62384">MLQTDNEKLKEKLVNLERNIENYKTMLTQEKRHFKQKVSDYELLEKKLYQHQETIEGLQKLLTELDKEKQELARKNNKLEDDLNKQKQLKQAKCQDLSVNQARQQEVGKTNEELAKIIREREAEIESLKTNRNLMLYRTKHDVITIEQLGNEKLIVQKRLLQAQDDINTFKSKLKVINHQVEQLKEDITYRQNQLIREQNLREKIQKEKEHLSAECKQARADNDLVRKTNARLENEMNDLNKAMSDVETRRDELEKQVNQLLNARDILGVKLLRTERILALTNEKARIYEITLHKGKIWYNRKLKEIQLLKLEIKHLRQEKTLMKKSIDNTANIRSEMFYLQRDLCREKVKCRVLEEELQNPLNVHRWRKLEATDPDRYELIQKVHLLQKRILLQNQNLLRQERRFQNLLRLQIKLQTMLSKQPSVEEVNQLVSYKYLVKEKNGHIKDLNLDLKTTDHVIKQYQCDVDKLTEELTAFKQRYFQLKKNYDKKVELLKQLENRKPADTKTNTKPKRRFKM</sequence>
<proteinExistence type="predicted"/>
<evidence type="ECO:0000256" key="1">
    <source>
        <dbReference type="ARBA" id="ARBA00023054"/>
    </source>
</evidence>
<dbReference type="PaxDb" id="121845-A0A3Q0J7D8"/>
<evidence type="ECO:0000259" key="4">
    <source>
        <dbReference type="Pfam" id="PF21771"/>
    </source>
</evidence>
<dbReference type="KEGG" id="dci:103513994"/>
<dbReference type="Pfam" id="PF21771">
    <property type="entry name" value="CFAP58_CC"/>
    <property type="match status" value="1"/>
</dbReference>
<feature type="coiled-coil region" evidence="2">
    <location>
        <begin position="167"/>
        <end position="271"/>
    </location>
</feature>
<evidence type="ECO:0000313" key="6">
    <source>
        <dbReference type="RefSeq" id="XP_026682868.1"/>
    </source>
</evidence>
<dbReference type="PANTHER" id="PTHR32083">
    <property type="entry name" value="CILIA AND FLAGELLA-ASSOCIATED PROTEIN 58-RELATED"/>
    <property type="match status" value="1"/>
</dbReference>
<evidence type="ECO:0000256" key="3">
    <source>
        <dbReference type="SAM" id="MobiDB-lite"/>
    </source>
</evidence>
<feature type="domain" description="Cilia- and flagella-associated protein 58 central coiled coil" evidence="4">
    <location>
        <begin position="61"/>
        <end position="324"/>
    </location>
</feature>
<evidence type="ECO:0000313" key="5">
    <source>
        <dbReference type="Proteomes" id="UP000079169"/>
    </source>
</evidence>